<sequence length="37" mass="4218">MRRSRSSTIDWNGTAKTSGASLESVRWLACLRLYLCK</sequence>
<name>A0ACB7VKN4_DIOAL</name>
<dbReference type="EMBL" id="CM037018">
    <property type="protein sequence ID" value="KAH7674804.1"/>
    <property type="molecule type" value="Genomic_DNA"/>
</dbReference>
<protein>
    <submittedName>
        <fullName evidence="1">Uncharacterized protein</fullName>
    </submittedName>
</protein>
<proteinExistence type="predicted"/>
<keyword evidence="2" id="KW-1185">Reference proteome</keyword>
<accession>A0ACB7VKN4</accession>
<reference evidence="2" key="1">
    <citation type="journal article" date="2022" name="Nat. Commun.">
        <title>Chromosome evolution and the genetic basis of agronomically important traits in greater yam.</title>
        <authorList>
            <person name="Bredeson J.V."/>
            <person name="Lyons J.B."/>
            <person name="Oniyinde I.O."/>
            <person name="Okereke N.R."/>
            <person name="Kolade O."/>
            <person name="Nnabue I."/>
            <person name="Nwadili C.O."/>
            <person name="Hribova E."/>
            <person name="Parker M."/>
            <person name="Nwogha J."/>
            <person name="Shu S."/>
            <person name="Carlson J."/>
            <person name="Kariba R."/>
            <person name="Muthemba S."/>
            <person name="Knop K."/>
            <person name="Barton G.J."/>
            <person name="Sherwood A.V."/>
            <person name="Lopez-Montes A."/>
            <person name="Asiedu R."/>
            <person name="Jamnadass R."/>
            <person name="Muchugi A."/>
            <person name="Goodstein D."/>
            <person name="Egesi C.N."/>
            <person name="Featherston J."/>
            <person name="Asfaw A."/>
            <person name="Simpson G.G."/>
            <person name="Dolezel J."/>
            <person name="Hendre P.S."/>
            <person name="Van Deynze A."/>
            <person name="Kumar P.L."/>
            <person name="Obidiegwu J.E."/>
            <person name="Bhattacharjee R."/>
            <person name="Rokhsar D.S."/>
        </authorList>
    </citation>
    <scope>NUCLEOTIDE SEQUENCE [LARGE SCALE GENOMIC DNA]</scope>
    <source>
        <strain evidence="2">cv. TDa95/00328</strain>
    </source>
</reference>
<dbReference type="Proteomes" id="UP000827976">
    <property type="component" value="Chromosome 8"/>
</dbReference>
<evidence type="ECO:0000313" key="2">
    <source>
        <dbReference type="Proteomes" id="UP000827976"/>
    </source>
</evidence>
<evidence type="ECO:0000313" key="1">
    <source>
        <dbReference type="EMBL" id="KAH7674804.1"/>
    </source>
</evidence>
<gene>
    <name evidence="1" type="ORF">IHE45_08G096800</name>
</gene>
<comment type="caution">
    <text evidence="1">The sequence shown here is derived from an EMBL/GenBank/DDBJ whole genome shotgun (WGS) entry which is preliminary data.</text>
</comment>
<organism evidence="1 2">
    <name type="scientific">Dioscorea alata</name>
    <name type="common">Purple yam</name>
    <dbReference type="NCBI Taxonomy" id="55571"/>
    <lineage>
        <taxon>Eukaryota</taxon>
        <taxon>Viridiplantae</taxon>
        <taxon>Streptophyta</taxon>
        <taxon>Embryophyta</taxon>
        <taxon>Tracheophyta</taxon>
        <taxon>Spermatophyta</taxon>
        <taxon>Magnoliopsida</taxon>
        <taxon>Liliopsida</taxon>
        <taxon>Dioscoreales</taxon>
        <taxon>Dioscoreaceae</taxon>
        <taxon>Dioscorea</taxon>
    </lineage>
</organism>